<comment type="caution">
    <text evidence="1">The sequence shown here is derived from an EMBL/GenBank/DDBJ whole genome shotgun (WGS) entry which is preliminary data.</text>
</comment>
<name>A0AAV0WLR5_9HEMI</name>
<reference evidence="1 2" key="1">
    <citation type="submission" date="2023-01" db="EMBL/GenBank/DDBJ databases">
        <authorList>
            <person name="Whitehead M."/>
        </authorList>
    </citation>
    <scope>NUCLEOTIDE SEQUENCE [LARGE SCALE GENOMIC DNA]</scope>
</reference>
<proteinExistence type="predicted"/>
<evidence type="ECO:0000313" key="2">
    <source>
        <dbReference type="Proteomes" id="UP001160148"/>
    </source>
</evidence>
<dbReference type="AlphaFoldDB" id="A0AAV0WLR5"/>
<accession>A0AAV0WLR5</accession>
<gene>
    <name evidence="1" type="ORF">MEUPH1_LOCUS12415</name>
</gene>
<dbReference type="Proteomes" id="UP001160148">
    <property type="component" value="Unassembled WGS sequence"/>
</dbReference>
<organism evidence="1 2">
    <name type="scientific">Macrosiphum euphorbiae</name>
    <name type="common">potato aphid</name>
    <dbReference type="NCBI Taxonomy" id="13131"/>
    <lineage>
        <taxon>Eukaryota</taxon>
        <taxon>Metazoa</taxon>
        <taxon>Ecdysozoa</taxon>
        <taxon>Arthropoda</taxon>
        <taxon>Hexapoda</taxon>
        <taxon>Insecta</taxon>
        <taxon>Pterygota</taxon>
        <taxon>Neoptera</taxon>
        <taxon>Paraneoptera</taxon>
        <taxon>Hemiptera</taxon>
        <taxon>Sternorrhyncha</taxon>
        <taxon>Aphidomorpha</taxon>
        <taxon>Aphidoidea</taxon>
        <taxon>Aphididae</taxon>
        <taxon>Macrosiphini</taxon>
        <taxon>Macrosiphum</taxon>
    </lineage>
</organism>
<keyword evidence="2" id="KW-1185">Reference proteome</keyword>
<protein>
    <recommendedName>
        <fullName evidence="3">Secreted protein</fullName>
    </recommendedName>
</protein>
<evidence type="ECO:0000313" key="1">
    <source>
        <dbReference type="EMBL" id="CAI6356709.1"/>
    </source>
</evidence>
<sequence length="111" mass="12327">MRSIRFCGVVRCYIIIAHCTLEAVIRLSALIIIKCNRLNSQSQLSKDVMIPRIFARFCGPFIVSMSLHGSCARIPPAIFAIAAIRIVRRRRIPAAADKRPLDPANHRSAGS</sequence>
<dbReference type="EMBL" id="CARXXK010000002">
    <property type="protein sequence ID" value="CAI6356709.1"/>
    <property type="molecule type" value="Genomic_DNA"/>
</dbReference>
<evidence type="ECO:0008006" key="3">
    <source>
        <dbReference type="Google" id="ProtNLM"/>
    </source>
</evidence>